<keyword evidence="5" id="KW-0805">Transcription regulation</keyword>
<keyword evidence="8" id="KW-0675">Receptor</keyword>
<reference evidence="12" key="1">
    <citation type="submission" date="2022-11" db="UniProtKB">
        <authorList>
            <consortium name="WormBaseParasite"/>
        </authorList>
    </citation>
    <scope>IDENTIFICATION</scope>
</reference>
<dbReference type="PANTHER" id="PTHR46397">
    <property type="entry name" value="NUCLEAR HORMONE RECEPTOR FAMILY-RELATED"/>
    <property type="match status" value="1"/>
</dbReference>
<dbReference type="PROSITE" id="PS51030">
    <property type="entry name" value="NUCLEAR_REC_DBD_2"/>
    <property type="match status" value="1"/>
</dbReference>
<dbReference type="WBParaSite" id="PDA_v2.g14042.t1">
    <property type="protein sequence ID" value="PDA_v2.g14042.t1"/>
    <property type="gene ID" value="PDA_v2.g14042"/>
</dbReference>
<keyword evidence="11" id="KW-1185">Reference proteome</keyword>
<dbReference type="SMART" id="SM00399">
    <property type="entry name" value="ZnF_C4"/>
    <property type="match status" value="1"/>
</dbReference>
<sequence>MTPHIPCEICTTPIPSTHRRYGGKCCNACASFFTRSIPIQEEYVCKSTSDCLITASLLGKGCRRCRFDKCLEIGMSTTGMGNIVLPQQPHQPPPPQQLTQQPPVQTITTPVAAPKKRETAVEKATVFAKIVDSTLNAAIKNPILLKEYLEHGKQDIITTSFKKVETADITKMIESEYLLAILFLRFSITQKEFPIFLRLLICKVEVNWIPDVEQTTIKLLQSINISTLGNFNVNQNRLNELKNTSKHFINIFNIYH</sequence>
<proteinExistence type="inferred from homology"/>
<evidence type="ECO:0000256" key="1">
    <source>
        <dbReference type="ARBA" id="ARBA00005993"/>
    </source>
</evidence>
<dbReference type="GO" id="GO:0008270">
    <property type="term" value="F:zinc ion binding"/>
    <property type="evidence" value="ECO:0007669"/>
    <property type="project" value="UniProtKB-KW"/>
</dbReference>
<name>A0A914PEU2_9BILA</name>
<keyword evidence="6" id="KW-0238">DNA-binding</keyword>
<accession>A0A914PEU2</accession>
<dbReference type="Pfam" id="PF00105">
    <property type="entry name" value="zf-C4"/>
    <property type="match status" value="1"/>
</dbReference>
<dbReference type="GO" id="GO:0003700">
    <property type="term" value="F:DNA-binding transcription factor activity"/>
    <property type="evidence" value="ECO:0007669"/>
    <property type="project" value="InterPro"/>
</dbReference>
<dbReference type="GO" id="GO:0043565">
    <property type="term" value="F:sequence-specific DNA binding"/>
    <property type="evidence" value="ECO:0007669"/>
    <property type="project" value="InterPro"/>
</dbReference>
<dbReference type="InterPro" id="IPR013088">
    <property type="entry name" value="Znf_NHR/GATA"/>
</dbReference>
<evidence type="ECO:0000256" key="6">
    <source>
        <dbReference type="ARBA" id="ARBA00023125"/>
    </source>
</evidence>
<evidence type="ECO:0000313" key="12">
    <source>
        <dbReference type="WBParaSite" id="PDA_v2.g14042.t1"/>
    </source>
</evidence>
<evidence type="ECO:0000256" key="2">
    <source>
        <dbReference type="ARBA" id="ARBA00022723"/>
    </source>
</evidence>
<keyword evidence="4" id="KW-0862">Zinc</keyword>
<keyword evidence="9" id="KW-0539">Nucleus</keyword>
<dbReference type="SUPFAM" id="SSF57716">
    <property type="entry name" value="Glucocorticoid receptor-like (DNA-binding domain)"/>
    <property type="match status" value="1"/>
</dbReference>
<keyword evidence="2" id="KW-0479">Metal-binding</keyword>
<dbReference type="PANTHER" id="PTHR46397:SF3">
    <property type="entry name" value="NR LBD DOMAIN-CONTAINING PROTEIN-RELATED"/>
    <property type="match status" value="1"/>
</dbReference>
<dbReference type="InterPro" id="IPR001628">
    <property type="entry name" value="Znf_hrmn_rcpt"/>
</dbReference>
<dbReference type="Gene3D" id="3.30.50.10">
    <property type="entry name" value="Erythroid Transcription Factor GATA-1, subunit A"/>
    <property type="match status" value="1"/>
</dbReference>
<keyword evidence="3" id="KW-0863">Zinc-finger</keyword>
<evidence type="ECO:0000256" key="7">
    <source>
        <dbReference type="ARBA" id="ARBA00023163"/>
    </source>
</evidence>
<dbReference type="Proteomes" id="UP000887578">
    <property type="component" value="Unplaced"/>
</dbReference>
<feature type="domain" description="Nuclear receptor" evidence="10">
    <location>
        <begin position="4"/>
        <end position="82"/>
    </location>
</feature>
<keyword evidence="7" id="KW-0804">Transcription</keyword>
<evidence type="ECO:0000259" key="10">
    <source>
        <dbReference type="PROSITE" id="PS51030"/>
    </source>
</evidence>
<evidence type="ECO:0000256" key="4">
    <source>
        <dbReference type="ARBA" id="ARBA00022833"/>
    </source>
</evidence>
<dbReference type="AlphaFoldDB" id="A0A914PEU2"/>
<evidence type="ECO:0000313" key="11">
    <source>
        <dbReference type="Proteomes" id="UP000887578"/>
    </source>
</evidence>
<protein>
    <submittedName>
        <fullName evidence="12">Nuclear receptor domain-containing protein</fullName>
    </submittedName>
</protein>
<evidence type="ECO:0000256" key="8">
    <source>
        <dbReference type="ARBA" id="ARBA00023170"/>
    </source>
</evidence>
<organism evidence="11 12">
    <name type="scientific">Panagrolaimus davidi</name>
    <dbReference type="NCBI Taxonomy" id="227884"/>
    <lineage>
        <taxon>Eukaryota</taxon>
        <taxon>Metazoa</taxon>
        <taxon>Ecdysozoa</taxon>
        <taxon>Nematoda</taxon>
        <taxon>Chromadorea</taxon>
        <taxon>Rhabditida</taxon>
        <taxon>Tylenchina</taxon>
        <taxon>Panagrolaimomorpha</taxon>
        <taxon>Panagrolaimoidea</taxon>
        <taxon>Panagrolaimidae</taxon>
        <taxon>Panagrolaimus</taxon>
    </lineage>
</organism>
<evidence type="ECO:0000256" key="5">
    <source>
        <dbReference type="ARBA" id="ARBA00023015"/>
    </source>
</evidence>
<evidence type="ECO:0000256" key="3">
    <source>
        <dbReference type="ARBA" id="ARBA00022771"/>
    </source>
</evidence>
<evidence type="ECO:0000256" key="9">
    <source>
        <dbReference type="ARBA" id="ARBA00023242"/>
    </source>
</evidence>
<comment type="similarity">
    <text evidence="1">Belongs to the nuclear hormone receptor family.</text>
</comment>